<dbReference type="RefSeq" id="WP_377181665.1">
    <property type="nucleotide sequence ID" value="NZ_JBHUPD010000001.1"/>
</dbReference>
<proteinExistence type="predicted"/>
<evidence type="ECO:0000313" key="2">
    <source>
        <dbReference type="Proteomes" id="UP001597557"/>
    </source>
</evidence>
<sequence length="79" mass="8861">MEQQFKASLTGAEGPVTGIIKTTNFNGYEKAYRFDSMNKTLHLTIAPDHAGKWHKLDATEPFLLDWIDEMAAQIPKLPA</sequence>
<reference evidence="2" key="1">
    <citation type="journal article" date="2019" name="Int. J. Syst. Evol. Microbiol.">
        <title>The Global Catalogue of Microorganisms (GCM) 10K type strain sequencing project: providing services to taxonomists for standard genome sequencing and annotation.</title>
        <authorList>
            <consortium name="The Broad Institute Genomics Platform"/>
            <consortium name="The Broad Institute Genome Sequencing Center for Infectious Disease"/>
            <person name="Wu L."/>
            <person name="Ma J."/>
        </authorList>
    </citation>
    <scope>NUCLEOTIDE SEQUENCE [LARGE SCALE GENOMIC DNA]</scope>
    <source>
        <strain evidence="2">KCTC 22437</strain>
    </source>
</reference>
<dbReference type="Proteomes" id="UP001597557">
    <property type="component" value="Unassembled WGS sequence"/>
</dbReference>
<accession>A0ABW5Y7A7</accession>
<comment type="caution">
    <text evidence="1">The sequence shown here is derived from an EMBL/GenBank/DDBJ whole genome shotgun (WGS) entry which is preliminary data.</text>
</comment>
<evidence type="ECO:0000313" key="1">
    <source>
        <dbReference type="EMBL" id="MFD2871208.1"/>
    </source>
</evidence>
<name>A0ABW5Y7A7_9SPHI</name>
<gene>
    <name evidence="1" type="ORF">ACFS5N_01935</name>
</gene>
<dbReference type="EMBL" id="JBHUPD010000001">
    <property type="protein sequence ID" value="MFD2871208.1"/>
    <property type="molecule type" value="Genomic_DNA"/>
</dbReference>
<keyword evidence="2" id="KW-1185">Reference proteome</keyword>
<organism evidence="1 2">
    <name type="scientific">Mucilaginibacter ximonensis</name>
    <dbReference type="NCBI Taxonomy" id="538021"/>
    <lineage>
        <taxon>Bacteria</taxon>
        <taxon>Pseudomonadati</taxon>
        <taxon>Bacteroidota</taxon>
        <taxon>Sphingobacteriia</taxon>
        <taxon>Sphingobacteriales</taxon>
        <taxon>Sphingobacteriaceae</taxon>
        <taxon>Mucilaginibacter</taxon>
    </lineage>
</organism>
<protein>
    <submittedName>
        <fullName evidence="1">Uncharacterized protein</fullName>
    </submittedName>
</protein>